<evidence type="ECO:0000256" key="1">
    <source>
        <dbReference type="ARBA" id="ARBA00022485"/>
    </source>
</evidence>
<dbReference type="Pfam" id="PF12800">
    <property type="entry name" value="Fer4_4"/>
    <property type="match status" value="1"/>
</dbReference>
<dbReference type="AlphaFoldDB" id="A0A498GWU6"/>
<dbReference type="Proteomes" id="UP000290932">
    <property type="component" value="Unassembled WGS sequence"/>
</dbReference>
<evidence type="ECO:0000256" key="4">
    <source>
        <dbReference type="ARBA" id="ARBA00023014"/>
    </source>
</evidence>
<gene>
    <name evidence="6" type="ORF">ABH15_11240</name>
</gene>
<dbReference type="PANTHER" id="PTHR24960">
    <property type="entry name" value="PHOTOSYSTEM I IRON-SULFUR CENTER-RELATED"/>
    <property type="match status" value="1"/>
</dbReference>
<dbReference type="PROSITE" id="PS00198">
    <property type="entry name" value="4FE4S_FER_1"/>
    <property type="match status" value="3"/>
</dbReference>
<dbReference type="PANTHER" id="PTHR24960:SF79">
    <property type="entry name" value="PHOTOSYSTEM I IRON-SULFUR CENTER"/>
    <property type="match status" value="1"/>
</dbReference>
<evidence type="ECO:0000313" key="7">
    <source>
        <dbReference type="Proteomes" id="UP000290932"/>
    </source>
</evidence>
<evidence type="ECO:0000259" key="5">
    <source>
        <dbReference type="PROSITE" id="PS51379"/>
    </source>
</evidence>
<reference evidence="6 7" key="1">
    <citation type="journal article" date="2015" name="Int. J. Syst. Evol. Microbiol.">
        <title>Methanoculleus taiwanensis sp. nov., a methanogen isolated from deep marine sediment at the deformation front area near Taiwan.</title>
        <authorList>
            <person name="Weng C.Y."/>
            <person name="Chen S.C."/>
            <person name="Lai M.C."/>
            <person name="Wu S.Y."/>
            <person name="Lin S."/>
            <person name="Yang T.F."/>
            <person name="Chen P.C."/>
        </authorList>
    </citation>
    <scope>NUCLEOTIDE SEQUENCE [LARGE SCALE GENOMIC DNA]</scope>
    <source>
        <strain evidence="6 7">CYW4</strain>
    </source>
</reference>
<dbReference type="InterPro" id="IPR017896">
    <property type="entry name" value="4Fe4S_Fe-S-bd"/>
</dbReference>
<dbReference type="PROSITE" id="PS51379">
    <property type="entry name" value="4FE4S_FER_2"/>
    <property type="match status" value="4"/>
</dbReference>
<dbReference type="RefSeq" id="WP_128694500.1">
    <property type="nucleotide sequence ID" value="NZ_LHQS01000003.1"/>
</dbReference>
<keyword evidence="4" id="KW-0411">Iron-sulfur</keyword>
<accession>A0A498GWU6</accession>
<dbReference type="GO" id="GO:0046872">
    <property type="term" value="F:metal ion binding"/>
    <property type="evidence" value="ECO:0007669"/>
    <property type="project" value="UniProtKB-KW"/>
</dbReference>
<proteinExistence type="predicted"/>
<dbReference type="InterPro" id="IPR050157">
    <property type="entry name" value="PSI_iron-sulfur_center"/>
</dbReference>
<dbReference type="GO" id="GO:0016491">
    <property type="term" value="F:oxidoreductase activity"/>
    <property type="evidence" value="ECO:0007669"/>
    <property type="project" value="UniProtKB-ARBA"/>
</dbReference>
<dbReference type="OrthoDB" id="23478at2157"/>
<dbReference type="Pfam" id="PF00037">
    <property type="entry name" value="Fer4"/>
    <property type="match status" value="1"/>
</dbReference>
<dbReference type="Gene3D" id="3.30.70.20">
    <property type="match status" value="2"/>
</dbReference>
<comment type="caution">
    <text evidence="6">The sequence shown here is derived from an EMBL/GenBank/DDBJ whole genome shotgun (WGS) entry which is preliminary data.</text>
</comment>
<keyword evidence="1" id="KW-0004">4Fe-4S</keyword>
<keyword evidence="3" id="KW-0408">Iron</keyword>
<feature type="domain" description="4Fe-4S ferredoxin-type" evidence="5">
    <location>
        <begin position="115"/>
        <end position="144"/>
    </location>
</feature>
<keyword evidence="7" id="KW-1185">Reference proteome</keyword>
<organism evidence="6 7">
    <name type="scientific">Methanoculleus taiwanensis</name>
    <dbReference type="NCBI Taxonomy" id="1550565"/>
    <lineage>
        <taxon>Archaea</taxon>
        <taxon>Methanobacteriati</taxon>
        <taxon>Methanobacteriota</taxon>
        <taxon>Stenosarchaea group</taxon>
        <taxon>Methanomicrobia</taxon>
        <taxon>Methanomicrobiales</taxon>
        <taxon>Methanomicrobiaceae</taxon>
        <taxon>Methanoculleus</taxon>
    </lineage>
</organism>
<feature type="domain" description="4Fe-4S ferredoxin-type" evidence="5">
    <location>
        <begin position="71"/>
        <end position="100"/>
    </location>
</feature>
<evidence type="ECO:0000313" key="6">
    <source>
        <dbReference type="EMBL" id="RXE55331.1"/>
    </source>
</evidence>
<dbReference type="SUPFAM" id="SSF54862">
    <property type="entry name" value="4Fe-4S ferredoxins"/>
    <property type="match status" value="1"/>
</dbReference>
<evidence type="ECO:0000256" key="3">
    <source>
        <dbReference type="ARBA" id="ARBA00023004"/>
    </source>
</evidence>
<name>A0A498GWU6_9EURY</name>
<dbReference type="GO" id="GO:0051539">
    <property type="term" value="F:4 iron, 4 sulfur cluster binding"/>
    <property type="evidence" value="ECO:0007669"/>
    <property type="project" value="UniProtKB-KW"/>
</dbReference>
<feature type="domain" description="4Fe-4S ferredoxin-type" evidence="5">
    <location>
        <begin position="162"/>
        <end position="192"/>
    </location>
</feature>
<evidence type="ECO:0000256" key="2">
    <source>
        <dbReference type="ARBA" id="ARBA00022723"/>
    </source>
</evidence>
<dbReference type="EMBL" id="LHQS01000003">
    <property type="protein sequence ID" value="RXE55331.1"/>
    <property type="molecule type" value="Genomic_DNA"/>
</dbReference>
<keyword evidence="2" id="KW-0479">Metal-binding</keyword>
<dbReference type="Pfam" id="PF12838">
    <property type="entry name" value="Fer4_7"/>
    <property type="match status" value="1"/>
</dbReference>
<feature type="domain" description="4Fe-4S ferredoxin-type" evidence="5">
    <location>
        <begin position="37"/>
        <end position="67"/>
    </location>
</feature>
<dbReference type="InterPro" id="IPR017900">
    <property type="entry name" value="4Fe4S_Fe_S_CS"/>
</dbReference>
<protein>
    <submittedName>
        <fullName evidence="6">4Fe-4S ferredoxin</fullName>
    </submittedName>
</protein>
<sequence>MGLSITWYLREFLRMEWLRKFFFAKTAPLVSPPYFKDYPLTTGHECTACYSCMMICPAPGAIEVLRHQDHWKPMIHRGHCIRCGLCVEACPEDVLWSGRVLDQQQQQKTEFRSWYRLTVDDTLCMRCGNCAVSCPVNKREDPQLASTGTSANDEVIMKVEGGRLRVIHEEKCVGCKTCENNCPNKAIRVARMVEGIQEEAA</sequence>